<dbReference type="EMBL" id="FOVR01000033">
    <property type="protein sequence ID" value="SFP21673.1"/>
    <property type="molecule type" value="Genomic_DNA"/>
</dbReference>
<organism evidence="2 3">
    <name type="scientific">Cohaesibacter marisflavi</name>
    <dbReference type="NCBI Taxonomy" id="655353"/>
    <lineage>
        <taxon>Bacteria</taxon>
        <taxon>Pseudomonadati</taxon>
        <taxon>Pseudomonadota</taxon>
        <taxon>Alphaproteobacteria</taxon>
        <taxon>Hyphomicrobiales</taxon>
        <taxon>Cohaesibacteraceae</taxon>
    </lineage>
</organism>
<keyword evidence="3" id="KW-1185">Reference proteome</keyword>
<keyword evidence="1" id="KW-0812">Transmembrane</keyword>
<evidence type="ECO:0000313" key="3">
    <source>
        <dbReference type="Proteomes" id="UP000199236"/>
    </source>
</evidence>
<sequence length="60" mass="6707">MGVNSNGRMKLCSFTRQLRVLGQYVKGGRQACMVVFSLLLSIALNAIEVDIYDLILSFPR</sequence>
<dbReference type="Proteomes" id="UP000199236">
    <property type="component" value="Unassembled WGS sequence"/>
</dbReference>
<keyword evidence="1" id="KW-0472">Membrane</keyword>
<keyword evidence="1" id="KW-1133">Transmembrane helix</keyword>
<protein>
    <submittedName>
        <fullName evidence="2">Uncharacterized protein</fullName>
    </submittedName>
</protein>
<accession>A0A1I5NIP2</accession>
<gene>
    <name evidence="2" type="ORF">SAMN04488056_1332</name>
</gene>
<name>A0A1I5NIP2_9HYPH</name>
<evidence type="ECO:0000256" key="1">
    <source>
        <dbReference type="SAM" id="Phobius"/>
    </source>
</evidence>
<proteinExistence type="predicted"/>
<evidence type="ECO:0000313" key="2">
    <source>
        <dbReference type="EMBL" id="SFP21673.1"/>
    </source>
</evidence>
<feature type="transmembrane region" description="Helical" evidence="1">
    <location>
        <begin position="31"/>
        <end position="52"/>
    </location>
</feature>
<dbReference type="AlphaFoldDB" id="A0A1I5NIP2"/>
<reference evidence="2 3" key="1">
    <citation type="submission" date="2016-10" db="EMBL/GenBank/DDBJ databases">
        <authorList>
            <person name="de Groot N.N."/>
        </authorList>
    </citation>
    <scope>NUCLEOTIDE SEQUENCE [LARGE SCALE GENOMIC DNA]</scope>
    <source>
        <strain evidence="2 3">CGMCC 1.9157</strain>
    </source>
</reference>